<sequence length="65" mass="7680">MFTANCRVRYRKVRLFVMKFGITNYEVIRLTGIKHTPKDICIARIIGTWKATNIHIKRLSAEWSL</sequence>
<dbReference type="EMBL" id="CP020005">
    <property type="protein sequence ID" value="AQY42718.1"/>
    <property type="molecule type" value="Genomic_DNA"/>
</dbReference>
<reference evidence="2 3" key="1">
    <citation type="submission" date="2017-03" db="EMBL/GenBank/DDBJ databases">
        <title>Complete genome sequence of Bacillus thuringiensis L-7601, a novel melanin producing strain.</title>
        <authorList>
            <person name="Cai J."/>
            <person name="Cao Z."/>
            <person name="Tan T."/>
        </authorList>
    </citation>
    <scope>NUCLEOTIDE SEQUENCE [LARGE SCALE GENOMIC DNA]</scope>
    <source>
        <strain evidence="2 3">L-7601</strain>
        <plasmid evidence="2 3">unnamed3</plasmid>
    </source>
</reference>
<dbReference type="EMBL" id="CP020002">
    <property type="protein sequence ID" value="AQY42127.1"/>
    <property type="molecule type" value="Genomic_DNA"/>
</dbReference>
<proteinExistence type="predicted"/>
<keyword evidence="2" id="KW-0614">Plasmid</keyword>
<organism evidence="2 3">
    <name type="scientific">Bacillus thuringiensis</name>
    <dbReference type="NCBI Taxonomy" id="1428"/>
    <lineage>
        <taxon>Bacteria</taxon>
        <taxon>Bacillati</taxon>
        <taxon>Bacillota</taxon>
        <taxon>Bacilli</taxon>
        <taxon>Bacillales</taxon>
        <taxon>Bacillaceae</taxon>
        <taxon>Bacillus</taxon>
        <taxon>Bacillus cereus group</taxon>
    </lineage>
</organism>
<dbReference type="Proteomes" id="UP000191057">
    <property type="component" value="Plasmid unnamed3"/>
</dbReference>
<dbReference type="AlphaFoldDB" id="A0A9W3XMG4"/>
<gene>
    <name evidence="1" type="ORF">B4918_11420</name>
    <name evidence="2" type="ORF">B4918_31420</name>
</gene>
<geneLocation type="plasmid" evidence="2 3">
    <name>unnamed3</name>
</geneLocation>
<evidence type="ECO:0000313" key="1">
    <source>
        <dbReference type="EMBL" id="AQY42127.1"/>
    </source>
</evidence>
<name>A0A9W3XMG4_BACTU</name>
<evidence type="ECO:0000313" key="2">
    <source>
        <dbReference type="EMBL" id="AQY42718.1"/>
    </source>
</evidence>
<dbReference type="Proteomes" id="UP000191057">
    <property type="component" value="Chromosome"/>
</dbReference>
<protein>
    <submittedName>
        <fullName evidence="2">Uncharacterized protein</fullName>
    </submittedName>
</protein>
<evidence type="ECO:0000313" key="3">
    <source>
        <dbReference type="Proteomes" id="UP000191057"/>
    </source>
</evidence>
<accession>A0A9W3XMG4</accession>